<evidence type="ECO:0000313" key="1">
    <source>
        <dbReference type="EMBL" id="CUV16418.1"/>
    </source>
</evidence>
<sequence length="143" mass="15697">MNTMYQMQEGSMTLPADWIDKTMNVFVSAATGTEGVSFVVTRERLPWGMQFGEYVASELHKLARQVPGYEAVGGSETQVSGRAAHVHEYKWTNNGSPLQQLLTMVEHGKQVLMLTFTAPGVLSPSQKALVEGVIQSLRLNDPA</sequence>
<dbReference type="EMBL" id="CP085044">
    <property type="protein sequence ID" value="UZF17175.1"/>
    <property type="molecule type" value="Genomic_DNA"/>
</dbReference>
<proteinExistence type="predicted"/>
<reference evidence="1" key="1">
    <citation type="submission" date="2015-10" db="EMBL/GenBank/DDBJ databases">
        <authorList>
            <person name="Gilbert D.G."/>
        </authorList>
    </citation>
    <scope>NUCLEOTIDE SEQUENCE</scope>
    <source>
        <strain evidence="1">Phyl III-seqv23</strain>
    </source>
</reference>
<dbReference type="Gene3D" id="3.40.1000.10">
    <property type="entry name" value="Mog1/PsbP, alpha/beta/alpha sandwich"/>
    <property type="match status" value="1"/>
</dbReference>
<dbReference type="EMBL" id="LN899824">
    <property type="protein sequence ID" value="CUV31186.1"/>
    <property type="molecule type" value="Genomic_DNA"/>
</dbReference>
<keyword evidence="5" id="KW-0614">Plasmid</keyword>
<evidence type="ECO:0000313" key="5">
    <source>
        <dbReference type="EMBL" id="UZF17175.1"/>
    </source>
</evidence>
<evidence type="ECO:0000313" key="2">
    <source>
        <dbReference type="EMBL" id="CUV31186.1"/>
    </source>
</evidence>
<dbReference type="EMBL" id="LN899821">
    <property type="protein sequence ID" value="CUV16418.1"/>
    <property type="molecule type" value="Genomic_DNA"/>
</dbReference>
<dbReference type="InterPro" id="IPR014894">
    <property type="entry name" value="DcrB/EagT6"/>
</dbReference>
<dbReference type="InterPro" id="IPR016123">
    <property type="entry name" value="Mog1/PsbP_a/b/a-sand"/>
</dbReference>
<dbReference type="Pfam" id="PF08786">
    <property type="entry name" value="DcrB"/>
    <property type="match status" value="1"/>
</dbReference>
<evidence type="ECO:0000313" key="3">
    <source>
        <dbReference type="EMBL" id="CUV45266.1"/>
    </source>
</evidence>
<dbReference type="AlphaFoldDB" id="A0A0S4U2H2"/>
<dbReference type="SUPFAM" id="SSF55724">
    <property type="entry name" value="Mog1p/PsbP-like"/>
    <property type="match status" value="1"/>
</dbReference>
<geneLocation type="plasmid" evidence="5">
    <name>p1</name>
</geneLocation>
<dbReference type="EMBL" id="LN899827">
    <property type="protein sequence ID" value="CUV45266.1"/>
    <property type="molecule type" value="Genomic_DNA"/>
</dbReference>
<accession>A0A0S4U2H2</accession>
<evidence type="ECO:0000313" key="4">
    <source>
        <dbReference type="EMBL" id="CUV58026.1"/>
    </source>
</evidence>
<name>A0A0S4U2H2_RALSL</name>
<protein>
    <submittedName>
        <fullName evidence="5">DcrB-related protein</fullName>
    </submittedName>
</protein>
<reference evidence="5" key="2">
    <citation type="submission" date="2021-10" db="EMBL/GenBank/DDBJ databases">
        <title>Complete genome sequences of five Ralstonia solancearum strains isolated from sunflower.</title>
        <authorList>
            <person name="She X."/>
            <person name="He Z."/>
        </authorList>
    </citation>
    <scope>NUCLEOTIDE SEQUENCE</scope>
    <source>
        <strain evidence="5">RS638</strain>
        <plasmid evidence="5">p1</plasmid>
    </source>
</reference>
<organism evidence="1">
    <name type="scientific">Ralstonia solanacearum</name>
    <name type="common">Pseudomonas solanacearum</name>
    <dbReference type="NCBI Taxonomy" id="305"/>
    <lineage>
        <taxon>Bacteria</taxon>
        <taxon>Pseudomonadati</taxon>
        <taxon>Pseudomonadota</taxon>
        <taxon>Betaproteobacteria</taxon>
        <taxon>Burkholderiales</taxon>
        <taxon>Burkholderiaceae</taxon>
        <taxon>Ralstonia</taxon>
        <taxon>Ralstonia solanacearum species complex</taxon>
    </lineage>
</organism>
<gene>
    <name evidence="5" type="ORF">LH706_24725</name>
    <name evidence="1" type="ORF">PSS4_v1_100010</name>
    <name evidence="2" type="ORF">RUN1985_v1_830007</name>
    <name evidence="4" type="ORF">RUN215_v1_1660007</name>
    <name evidence="3" type="ORF">TO10_v1_280042</name>
</gene>
<dbReference type="EMBL" id="LN899820">
    <property type="protein sequence ID" value="CUV58026.1"/>
    <property type="molecule type" value="Genomic_DNA"/>
</dbReference>